<dbReference type="EMBL" id="CAQL01001175">
    <property type="protein sequence ID" value="CCQ59126.1"/>
    <property type="molecule type" value="Genomic_DNA"/>
</dbReference>
<dbReference type="PANTHER" id="PTHR36973">
    <property type="entry name" value="SLL1456 PROTEIN-RELATED"/>
    <property type="match status" value="1"/>
</dbReference>
<feature type="domain" description="Methyltransferase FkbM" evidence="1">
    <location>
        <begin position="6"/>
        <end position="62"/>
    </location>
</feature>
<accession>T2IZQ2</accession>
<dbReference type="Proteomes" id="UP000017981">
    <property type="component" value="Unassembled WGS sequence"/>
</dbReference>
<dbReference type="Pfam" id="PF05050">
    <property type="entry name" value="Methyltransf_21"/>
    <property type="match status" value="1"/>
</dbReference>
<dbReference type="InterPro" id="IPR006342">
    <property type="entry name" value="FkbM_mtfrase"/>
</dbReference>
<dbReference type="GO" id="GO:0008171">
    <property type="term" value="F:O-methyltransferase activity"/>
    <property type="evidence" value="ECO:0007669"/>
    <property type="project" value="TreeGrafter"/>
</dbReference>
<dbReference type="InterPro" id="IPR053188">
    <property type="entry name" value="FkbM_Methyltransferase"/>
</dbReference>
<evidence type="ECO:0000259" key="1">
    <source>
        <dbReference type="Pfam" id="PF05050"/>
    </source>
</evidence>
<protein>
    <recommendedName>
        <fullName evidence="1">Methyltransferase FkbM domain-containing protein</fullName>
    </recommendedName>
</protein>
<organism evidence="2 3">
    <name type="scientific">Crocosphaera watsonii WH 0005</name>
    <dbReference type="NCBI Taxonomy" id="423472"/>
    <lineage>
        <taxon>Bacteria</taxon>
        <taxon>Bacillati</taxon>
        <taxon>Cyanobacteriota</taxon>
        <taxon>Cyanophyceae</taxon>
        <taxon>Oscillatoriophycideae</taxon>
        <taxon>Chroococcales</taxon>
        <taxon>Aphanothecaceae</taxon>
        <taxon>Crocosphaera</taxon>
    </lineage>
</organism>
<reference evidence="2 3" key="1">
    <citation type="submission" date="2013-01" db="EMBL/GenBank/DDBJ databases">
        <authorList>
            <person name="Bench S."/>
        </authorList>
    </citation>
    <scope>NUCLEOTIDE SEQUENCE [LARGE SCALE GENOMIC DNA]</scope>
    <source>
        <strain evidence="2 3">WH 0005</strain>
    </source>
</reference>
<dbReference type="AlphaFoldDB" id="T2IZQ2"/>
<name>T2IZQ2_CROWT</name>
<proteinExistence type="predicted"/>
<comment type="caution">
    <text evidence="2">The sequence shown here is derived from an EMBL/GenBank/DDBJ whole genome shotgun (WGS) entry which is preliminary data.</text>
</comment>
<sequence length="97" mass="11158">MRGKGILKLDVQFAEHLAIEGGYKLLGIVDVCIIELSLWKTSEETKSLVEMMDIMAKLGFRFYDEVGYWRMPQTGTLFQKDILFVKNPLYLEPGQVI</sequence>
<dbReference type="PANTHER" id="PTHR36973:SF4">
    <property type="entry name" value="NODULATION PROTEIN"/>
    <property type="match status" value="1"/>
</dbReference>
<evidence type="ECO:0000313" key="3">
    <source>
        <dbReference type="Proteomes" id="UP000017981"/>
    </source>
</evidence>
<reference evidence="2 3" key="2">
    <citation type="submission" date="2013-09" db="EMBL/GenBank/DDBJ databases">
        <title>Whole genome comparison of six Crocosphaera watsonii strains with differing phenotypes.</title>
        <authorList>
            <person name="Bench S.R."/>
            <person name="Heller P."/>
            <person name="Frank I."/>
            <person name="Arciniega M."/>
            <person name="Shilova I.N."/>
            <person name="Zehr J.P."/>
        </authorList>
    </citation>
    <scope>NUCLEOTIDE SEQUENCE [LARGE SCALE GENOMIC DNA]</scope>
    <source>
        <strain evidence="2 3">WH 0005</strain>
    </source>
</reference>
<gene>
    <name evidence="2" type="ORF">CWATWH0005_1042</name>
</gene>
<evidence type="ECO:0000313" key="2">
    <source>
        <dbReference type="EMBL" id="CCQ59126.1"/>
    </source>
</evidence>